<reference evidence="2 3" key="1">
    <citation type="journal article" date="2016" name="Environ. Microbiol.">
        <title>Genomic resolution of a cold subsurface aquifer community provides metabolic insights for novel microbes adapted to high CO concentrations.</title>
        <authorList>
            <person name="Probst A.J."/>
            <person name="Castelle C.J."/>
            <person name="Singh A."/>
            <person name="Brown C.T."/>
            <person name="Anantharaman K."/>
            <person name="Sharon I."/>
            <person name="Hug L.A."/>
            <person name="Burstein D."/>
            <person name="Emerson J.B."/>
            <person name="Thomas B.C."/>
            <person name="Banfield J.F."/>
        </authorList>
    </citation>
    <scope>NUCLEOTIDE SEQUENCE [LARGE SCALE GENOMIC DNA]</scope>
    <source>
        <strain evidence="2">CG2_30_54_11</strain>
    </source>
</reference>
<keyword evidence="1" id="KW-1133">Transmembrane helix</keyword>
<dbReference type="EMBL" id="MNZT01000047">
    <property type="protein sequence ID" value="OIP97790.1"/>
    <property type="molecule type" value="Genomic_DNA"/>
</dbReference>
<dbReference type="InterPro" id="IPR013784">
    <property type="entry name" value="Carb-bd-like_fold"/>
</dbReference>
<sequence length="1120" mass="122094">MKRIAWIGNHLLLIALLVLLGSSALPSTAWGTGAPVSPLPPLRPPPLNPGDGTVFLVTDLQYWVTDLETGQAQFFAGAVNGGRTYAEYDSLVSSTLSIMTKMEDGQQYVQVFQRFPPDISQEGYLMYLLLQNSQYGDDSFNAFRVVKDLLKAGKYDEAYYLTYYVINATDAWKTANAPTFAKAISSLTDELRALGVANVALSTDDLSLIPVVFEDLLRSKEAVGSFNRIGITKLGINNLEGSVTRLALLPTTPEAYAKVALHEWTHACTTPACYLPASTDPLNKGTWYKELIADRMEWRVSKNLGWVDSLERPLGYVGAGYPAINDTHIRLIREQVMRELGSSYSKDAFELLYDTKERELLKLILSGQATEDDLARIYGRSFDVVNSEFILALKADKSVTGVLASNSDELMTLVERTRVTKMAGTTGPAAETFVDEVVETVPNAVRLKDTLRPLWRGTLKILNVVGKVTDVIMFTDMLGGLAESNWDVTEYLAPVTQFFLPNGYRHPVGDEALVPLQEGTAILMPDMVEFPEGTVAVEDMIAPPVQVETYVLTDWQYNQAPGDAKRMDESFWFRHYFGGSGNLLTESFVLTPKQQIATEDHARVTVFVPNRAVYTDDFPPVASPTPVPGYDPWSALDAVQVGEVYVWELLGVGSSREALFGNATILYKPFEEFILPILGTLLFDMSGIDYSLIEPVSGGTAEIQAQNYSTPVARFKIVSAQSMTKSQYDDWVENLDREAGALAENEWQSETTGQTSTAPQTMGAPLTPPLSLPLPNPTIIPVPAPPPPPAGLTPFVGIALAAEEEELPSEIQFFANGAMGKFNGGDFQPLAVSDIEPTEAVAEDGSPSPDCLYFPLGETMPDGLTGTGHFLCNTAEDGTSVYFREYYDQNNGSTALGAPLDEMAEQDDGIWVQHFQNNELRCDNRIEHVDGRNCGVTMLTAGVTALIETAYRGEIKDDRYGTLIGELDFADETMTSWLGIPVARAQMPAVTLEQWLSPLSRVTASGAGGTFHAYFDENGHFALVVPDGRYTVSIAIAGFKTLKLPWTVRAGNTDVVFFAPEAGSRAQTGGSMLIIPFGDMESKATIGLGALGIIVVLVLSGGAFLAVMGLLATRAMPRRL</sequence>
<gene>
    <name evidence="2" type="ORF">AUK40_02525</name>
</gene>
<dbReference type="SUPFAM" id="SSF49452">
    <property type="entry name" value="Starch-binding domain-like"/>
    <property type="match status" value="1"/>
</dbReference>
<dbReference type="GO" id="GO:0030246">
    <property type="term" value="F:carbohydrate binding"/>
    <property type="evidence" value="ECO:0007669"/>
    <property type="project" value="InterPro"/>
</dbReference>
<dbReference type="AlphaFoldDB" id="A0A1J5IZT7"/>
<comment type="caution">
    <text evidence="2">The sequence shown here is derived from an EMBL/GenBank/DDBJ whole genome shotgun (WGS) entry which is preliminary data.</text>
</comment>
<dbReference type="STRING" id="1817892.AUK40_02525"/>
<organism evidence="2 3">
    <name type="scientific">Candidatus Wirthbacteria bacterium CG2_30_54_11</name>
    <dbReference type="NCBI Taxonomy" id="1817892"/>
    <lineage>
        <taxon>Bacteria</taxon>
        <taxon>Candidatus Wirthbacteria</taxon>
    </lineage>
</organism>
<dbReference type="Proteomes" id="UP000183245">
    <property type="component" value="Unassembled WGS sequence"/>
</dbReference>
<proteinExistence type="predicted"/>
<evidence type="ECO:0000313" key="2">
    <source>
        <dbReference type="EMBL" id="OIP97790.1"/>
    </source>
</evidence>
<protein>
    <submittedName>
        <fullName evidence="2">Uncharacterized protein</fullName>
    </submittedName>
</protein>
<accession>A0A1J5IZT7</accession>
<name>A0A1J5IZT7_9BACT</name>
<feature type="transmembrane region" description="Helical" evidence="1">
    <location>
        <begin position="1086"/>
        <end position="1112"/>
    </location>
</feature>
<evidence type="ECO:0000313" key="3">
    <source>
        <dbReference type="Proteomes" id="UP000183245"/>
    </source>
</evidence>
<keyword evidence="1" id="KW-0812">Transmembrane</keyword>
<evidence type="ECO:0000256" key="1">
    <source>
        <dbReference type="SAM" id="Phobius"/>
    </source>
</evidence>
<keyword evidence="1" id="KW-0472">Membrane</keyword>